<dbReference type="EMBL" id="JAQMLU010000019">
    <property type="protein sequence ID" value="MDB8750897.1"/>
    <property type="molecule type" value="Genomic_DNA"/>
</dbReference>
<comment type="caution">
    <text evidence="1">The sequence shown here is derived from an EMBL/GenBank/DDBJ whole genome shotgun (WGS) entry which is preliminary data.</text>
</comment>
<name>A0AAW5KLM7_9FIRM</name>
<reference evidence="1" key="1">
    <citation type="submission" date="2022-06" db="EMBL/GenBank/DDBJ databases">
        <title>Isolation of gut microbiota from human fecal samples.</title>
        <authorList>
            <person name="Pamer E.G."/>
            <person name="Barat B."/>
            <person name="Waligurski E."/>
            <person name="Medina S."/>
            <person name="Paddock L."/>
            <person name="Mostad J."/>
        </authorList>
    </citation>
    <scope>NUCLEOTIDE SEQUENCE</scope>
    <source>
        <strain evidence="1">DFI.5.57</strain>
    </source>
</reference>
<gene>
    <name evidence="1" type="ORF">NE632_13850</name>
    <name evidence="2" type="ORF">PNW00_10615</name>
</gene>
<sequence length="184" mass="21457">MKMHMEFVTVGKASSDKIHVKYNDKIATFHGEIGIDYFLVLANKIEWYPNKKATINEKIELMTIANKTFLGEKRLYFIADDAIWFDWKGSPLIVIENNIIKSIKISCVCEVLAEVDEFNDISDFCYLKKYIAELKKAKKLCKKHSINKYDGYGHKKFYYKCTKCRSVWALTEPDGNFNGRLEKL</sequence>
<dbReference type="AlphaFoldDB" id="A0AAW5KLM7"/>
<dbReference type="Proteomes" id="UP001213042">
    <property type="component" value="Unassembled WGS sequence"/>
</dbReference>
<reference evidence="2" key="2">
    <citation type="submission" date="2023-01" db="EMBL/GenBank/DDBJ databases">
        <title>Human gut microbiome strain richness.</title>
        <authorList>
            <person name="Chen-Liaw A."/>
        </authorList>
    </citation>
    <scope>NUCLEOTIDE SEQUENCE</scope>
    <source>
        <strain evidence="2">D43st1_D9_D43t1_170807</strain>
    </source>
</reference>
<organism evidence="1 3">
    <name type="scientific">Ruminococcus bicirculans</name>
    <name type="common">ex Wegman et al. 2014</name>
    <dbReference type="NCBI Taxonomy" id="1160721"/>
    <lineage>
        <taxon>Bacteria</taxon>
        <taxon>Bacillati</taxon>
        <taxon>Bacillota</taxon>
        <taxon>Clostridia</taxon>
        <taxon>Eubacteriales</taxon>
        <taxon>Oscillospiraceae</taxon>
        <taxon>Ruminococcus</taxon>
    </lineage>
</organism>
<proteinExistence type="predicted"/>
<evidence type="ECO:0000313" key="2">
    <source>
        <dbReference type="EMBL" id="MDB8750897.1"/>
    </source>
</evidence>
<dbReference type="RefSeq" id="WP_022287963.1">
    <property type="nucleotide sequence ID" value="NZ_CAKVXH010000016.1"/>
</dbReference>
<evidence type="ECO:0000313" key="3">
    <source>
        <dbReference type="Proteomes" id="UP001206236"/>
    </source>
</evidence>
<dbReference type="EMBL" id="JANGCN010000061">
    <property type="protein sequence ID" value="MCQ5154375.1"/>
    <property type="molecule type" value="Genomic_DNA"/>
</dbReference>
<protein>
    <submittedName>
        <fullName evidence="1">Uncharacterized protein</fullName>
    </submittedName>
</protein>
<dbReference type="Proteomes" id="UP001206236">
    <property type="component" value="Unassembled WGS sequence"/>
</dbReference>
<evidence type="ECO:0000313" key="1">
    <source>
        <dbReference type="EMBL" id="MCQ5154375.1"/>
    </source>
</evidence>
<accession>A0AAW5KLM7</accession>